<evidence type="ECO:0000313" key="6">
    <source>
        <dbReference type="Proteomes" id="UP000639338"/>
    </source>
</evidence>
<keyword evidence="4" id="KW-0812">Transmembrane</keyword>
<gene>
    <name evidence="5" type="ORF">HCN44_011450</name>
</gene>
<dbReference type="AlphaFoldDB" id="A0A834XWQ4"/>
<name>A0A834XWQ4_APHGI</name>
<dbReference type="GO" id="GO:0005789">
    <property type="term" value="C:endoplasmic reticulum membrane"/>
    <property type="evidence" value="ECO:0007669"/>
    <property type="project" value="UniProtKB-SubCell"/>
</dbReference>
<protein>
    <submittedName>
        <fullName evidence="5">Uncharacterized protein</fullName>
    </submittedName>
</protein>
<dbReference type="Gene3D" id="1.20.120.550">
    <property type="entry name" value="Membrane associated eicosanoid/glutathione metabolism-like domain"/>
    <property type="match status" value="1"/>
</dbReference>
<dbReference type="InterPro" id="IPR023352">
    <property type="entry name" value="MAPEG-like_dom_sf"/>
</dbReference>
<keyword evidence="4" id="KW-0472">Membrane</keyword>
<keyword evidence="3" id="KW-0256">Endoplasmic reticulum</keyword>
<feature type="transmembrane region" description="Helical" evidence="4">
    <location>
        <begin position="15"/>
        <end position="34"/>
    </location>
</feature>
<comment type="subcellular location">
    <subcellularLocation>
        <location evidence="1">Endoplasmic reticulum membrane</location>
        <topology evidence="1">Multi-pass membrane protein</topology>
    </subcellularLocation>
</comment>
<dbReference type="OrthoDB" id="193139at2759"/>
<dbReference type="Proteomes" id="UP000639338">
    <property type="component" value="Unassembled WGS sequence"/>
</dbReference>
<keyword evidence="4" id="KW-1133">Transmembrane helix</keyword>
<dbReference type="InterPro" id="IPR040162">
    <property type="entry name" value="MGST1-like"/>
</dbReference>
<comment type="similarity">
    <text evidence="2">Belongs to the MAPEG family.</text>
</comment>
<evidence type="ECO:0000256" key="4">
    <source>
        <dbReference type="SAM" id="Phobius"/>
    </source>
</evidence>
<dbReference type="PANTHER" id="PTHR10689:SF6">
    <property type="entry name" value="MICROSOMAL GLUTATHIONE S-TRANSFERASE 1"/>
    <property type="match status" value="1"/>
</dbReference>
<keyword evidence="6" id="KW-1185">Reference proteome</keyword>
<organism evidence="5 6">
    <name type="scientific">Aphidius gifuensis</name>
    <name type="common">Parasitoid wasp</name>
    <dbReference type="NCBI Taxonomy" id="684658"/>
    <lineage>
        <taxon>Eukaryota</taxon>
        <taxon>Metazoa</taxon>
        <taxon>Ecdysozoa</taxon>
        <taxon>Arthropoda</taxon>
        <taxon>Hexapoda</taxon>
        <taxon>Insecta</taxon>
        <taxon>Pterygota</taxon>
        <taxon>Neoptera</taxon>
        <taxon>Endopterygota</taxon>
        <taxon>Hymenoptera</taxon>
        <taxon>Apocrita</taxon>
        <taxon>Ichneumonoidea</taxon>
        <taxon>Braconidae</taxon>
        <taxon>Aphidiinae</taxon>
        <taxon>Aphidius</taxon>
    </lineage>
</organism>
<evidence type="ECO:0000256" key="2">
    <source>
        <dbReference type="ARBA" id="ARBA00010459"/>
    </source>
</evidence>
<sequence length="156" mass="18375">MFEEIEIFNEFFPVYSWWSSIMILQMMTLIWFTGRIRVKTETIHSDEDKKWIKNKNVELHIDGGGHPDLDHIRSAHFTDLKTMMPYLLIAPIWLTTSPTHFSANIILRIFPICKLIDTILYMKLNKNLTAVPAIFLTVCYVVIFYIGTSTLLHYLY</sequence>
<dbReference type="PANTHER" id="PTHR10689">
    <property type="entry name" value="MICROSOMAL GLUTATHIONE S-TRANSFERASE 1"/>
    <property type="match status" value="1"/>
</dbReference>
<reference evidence="5 6" key="1">
    <citation type="submission" date="2020-08" db="EMBL/GenBank/DDBJ databases">
        <title>Aphidius gifuensis genome sequencing and assembly.</title>
        <authorList>
            <person name="Du Z."/>
        </authorList>
    </citation>
    <scope>NUCLEOTIDE SEQUENCE [LARGE SCALE GENOMIC DNA]</scope>
    <source>
        <strain evidence="5">YNYX2018</strain>
        <tissue evidence="5">Adults</tissue>
    </source>
</reference>
<evidence type="ECO:0000256" key="3">
    <source>
        <dbReference type="ARBA" id="ARBA00022824"/>
    </source>
</evidence>
<evidence type="ECO:0000313" key="5">
    <source>
        <dbReference type="EMBL" id="KAF7994181.1"/>
    </source>
</evidence>
<accession>A0A834XWQ4</accession>
<dbReference type="SUPFAM" id="SSF161084">
    <property type="entry name" value="MAPEG domain-like"/>
    <property type="match status" value="1"/>
</dbReference>
<comment type="caution">
    <text evidence="5">The sequence shown here is derived from an EMBL/GenBank/DDBJ whole genome shotgun (WGS) entry which is preliminary data.</text>
</comment>
<dbReference type="EMBL" id="JACMRX010000003">
    <property type="protein sequence ID" value="KAF7994181.1"/>
    <property type="molecule type" value="Genomic_DNA"/>
</dbReference>
<evidence type="ECO:0000256" key="1">
    <source>
        <dbReference type="ARBA" id="ARBA00004477"/>
    </source>
</evidence>
<feature type="transmembrane region" description="Helical" evidence="4">
    <location>
        <begin position="130"/>
        <end position="155"/>
    </location>
</feature>
<proteinExistence type="inferred from homology"/>